<feature type="transmembrane region" description="Helical" evidence="12">
    <location>
        <begin position="657"/>
        <end position="679"/>
    </location>
</feature>
<keyword evidence="6 16" id="KW-0808">Transferase</keyword>
<feature type="domain" description="Arabinofuranosyltransferase central" evidence="13">
    <location>
        <begin position="208"/>
        <end position="682"/>
    </location>
</feature>
<comment type="similarity">
    <text evidence="3">Belongs to the emb family.</text>
</comment>
<evidence type="ECO:0000256" key="5">
    <source>
        <dbReference type="ARBA" id="ARBA00022676"/>
    </source>
</evidence>
<dbReference type="InterPro" id="IPR007680">
    <property type="entry name" value="Arabino_trans_central"/>
</dbReference>
<feature type="transmembrane region" description="Helical" evidence="12">
    <location>
        <begin position="535"/>
        <end position="552"/>
    </location>
</feature>
<evidence type="ECO:0000256" key="10">
    <source>
        <dbReference type="ARBA" id="ARBA00023316"/>
    </source>
</evidence>
<name>G7H1V2_9ACTN</name>
<feature type="compositionally biased region" description="Polar residues" evidence="11">
    <location>
        <begin position="1103"/>
        <end position="1119"/>
    </location>
</feature>
<protein>
    <submittedName>
        <fullName evidence="16">Arabinosyltransferase</fullName>
    </submittedName>
</protein>
<dbReference type="OrthoDB" id="3584570at2"/>
<dbReference type="AlphaFoldDB" id="G7H1V2"/>
<feature type="transmembrane region" description="Helical" evidence="12">
    <location>
        <begin position="324"/>
        <end position="341"/>
    </location>
</feature>
<dbReference type="Gene3D" id="2.60.120.940">
    <property type="entry name" value="EmbC, C-terminal domain, subdomain 2"/>
    <property type="match status" value="1"/>
</dbReference>
<feature type="domain" description="Arabinosyltransferas concanavalin like" evidence="15">
    <location>
        <begin position="33"/>
        <end position="203"/>
    </location>
</feature>
<evidence type="ECO:0000256" key="3">
    <source>
        <dbReference type="ARBA" id="ARBA00008195"/>
    </source>
</evidence>
<keyword evidence="8 12" id="KW-1133">Transmembrane helix</keyword>
<organism evidence="16 17">
    <name type="scientific">Gordonia araii NBRC 100433</name>
    <dbReference type="NCBI Taxonomy" id="1073574"/>
    <lineage>
        <taxon>Bacteria</taxon>
        <taxon>Bacillati</taxon>
        <taxon>Actinomycetota</taxon>
        <taxon>Actinomycetes</taxon>
        <taxon>Mycobacteriales</taxon>
        <taxon>Gordoniaceae</taxon>
        <taxon>Gordonia</taxon>
    </lineage>
</organism>
<keyword evidence="4" id="KW-1003">Cell membrane</keyword>
<evidence type="ECO:0000256" key="6">
    <source>
        <dbReference type="ARBA" id="ARBA00022679"/>
    </source>
</evidence>
<dbReference type="InterPro" id="IPR032731">
    <property type="entry name" value="Arabino_trans_C"/>
</dbReference>
<sequence>MPAQTIRRARAAAIVTGLLGFLLALAAPLMPVNQTTAELSWPQQGTLRSVNAPLISYVPVDMEISIPCSAVNRLGDGDSVLLSTLPRQASPSPERGLFVRRSDDRSTVAVTVRNLPVASAPIGDVTGPDCRSIKVVATADAVTATFVGLRHADGSEVRGTTADRNDEHLATDQRPQLTGFFTDLSGSAADVPGMTAHATIDTRYDTPATWLKRIVLIVGVLATIASLVALAVLDGSDGRKHRRFVPAGWWRLKPRDYTVLGLLAVWHFVGPNTSDDGYLLTMSRVGQDSVYTANYFRWFGAPEAPFGWYYAVFGWLSEVNLSSPWLRLPALACGIAVWLILSHEVLPRLGRAASRPVVGATAAAAFLAMWFPFDNGLRPEPIICLGALLTWCSVERAIATGRLLPAAVACTIGAFSLAAGPTGLLAVAALIAGARPMLLALIKRAKDIDAQLFGDDATAQHRWRTIGTYLALLAPILAAGTFVVFIVFSNLTLRSFMDASTMKTALGPSLHWYNEIDRYSSLFEYSANGSISRRFAVLILLLSLAVSAAMLLRKGRIPGTASGPTRRIVGIVFASLLFLMFTPTKWTHHFGVFAGLGAALAAIAAIAVGHQAMHSRRNRTIFASLTLFIAGLAFTAPNSYFYSSAWGMPWGTEQVTWGFRVASVLLVASLALLALALYFHLREPFTGIDPHATSEPSGTVPGAAEAADGVGRTARLRSALVSEPLVFVVSAVVLFEVATAVFAGIRQSGSYSVPRSNIEALAGSECGMAEKIWTEENPSDFQLTPADRTLTQSQALAGPRPRPGADAGVAPTDGFTPDGVPTSMVTSASQGSLGVLADTANDDPGALSANSGGTSGGRTDTPGVNGSHARLPFFLDPARTPVLGSYSSSGQAPARLRSGWYALPRDFREHPLLAFSVAGWFERPDLVFEYSTTPLGPDTRDDQIGVAGSIPLIDPGPRPSWRNVRLDTESLPADATAVRIVARDDNLAADRYIVVTPPRLPRMTTLQQVVGKDDPVHVDWTSGLVFPCQRPFGHHYGVAEIPKWRIRPGADLAAAVSTWQSAPGGGPLGWLEVSQRPETVATYLKGDIGRDWGALEAYRPFDPTSTAPADITTGTQTRSGLWRPAPIRH</sequence>
<feature type="transmembrane region" description="Helical" evidence="12">
    <location>
        <begin position="588"/>
        <end position="608"/>
    </location>
</feature>
<evidence type="ECO:0000256" key="12">
    <source>
        <dbReference type="SAM" id="Phobius"/>
    </source>
</evidence>
<feature type="domain" description="Arabinosyltransferase C-terminal" evidence="14">
    <location>
        <begin position="738"/>
        <end position="1128"/>
    </location>
</feature>
<dbReference type="InterPro" id="IPR040920">
    <property type="entry name" value="Arabino_trans_N"/>
</dbReference>
<dbReference type="GO" id="GO:0005886">
    <property type="term" value="C:plasma membrane"/>
    <property type="evidence" value="ECO:0007669"/>
    <property type="project" value="UniProtKB-SubCell"/>
</dbReference>
<dbReference type="GO" id="GO:0071555">
    <property type="term" value="P:cell wall organization"/>
    <property type="evidence" value="ECO:0007669"/>
    <property type="project" value="UniProtKB-KW"/>
</dbReference>
<evidence type="ECO:0000256" key="9">
    <source>
        <dbReference type="ARBA" id="ARBA00023136"/>
    </source>
</evidence>
<dbReference type="RefSeq" id="WP_007321902.1">
    <property type="nucleotide sequence ID" value="NZ_BAEE01000048.1"/>
</dbReference>
<dbReference type="STRING" id="1073574.GOARA_048_00290"/>
<evidence type="ECO:0000259" key="15">
    <source>
        <dbReference type="Pfam" id="PF17689"/>
    </source>
</evidence>
<feature type="region of interest" description="Disordered" evidence="11">
    <location>
        <begin position="793"/>
        <end position="862"/>
    </location>
</feature>
<feature type="transmembrane region" description="Helical" evidence="12">
    <location>
        <begin position="620"/>
        <end position="637"/>
    </location>
</feature>
<evidence type="ECO:0000256" key="2">
    <source>
        <dbReference type="ARBA" id="ARBA00004651"/>
    </source>
</evidence>
<evidence type="ECO:0000313" key="17">
    <source>
        <dbReference type="Proteomes" id="UP000035088"/>
    </source>
</evidence>
<feature type="region of interest" description="Disordered" evidence="11">
    <location>
        <begin position="1103"/>
        <end position="1129"/>
    </location>
</feature>
<dbReference type="GO" id="GO:0052636">
    <property type="term" value="F:arabinosyltransferase activity"/>
    <property type="evidence" value="ECO:0007669"/>
    <property type="project" value="InterPro"/>
</dbReference>
<feature type="transmembrane region" description="Helical" evidence="12">
    <location>
        <begin position="469"/>
        <end position="488"/>
    </location>
</feature>
<comment type="caution">
    <text evidence="16">The sequence shown here is derived from an EMBL/GenBank/DDBJ whole genome shotgun (WGS) entry which is preliminary data.</text>
</comment>
<evidence type="ECO:0000259" key="14">
    <source>
        <dbReference type="Pfam" id="PF14896"/>
    </source>
</evidence>
<dbReference type="EMBL" id="BAEE01000048">
    <property type="protein sequence ID" value="GAB09827.1"/>
    <property type="molecule type" value="Genomic_DNA"/>
</dbReference>
<dbReference type="Gene3D" id="3.40.190.160">
    <property type="match status" value="1"/>
</dbReference>
<feature type="transmembrane region" description="Helical" evidence="12">
    <location>
        <begin position="725"/>
        <end position="745"/>
    </location>
</feature>
<keyword evidence="5" id="KW-0328">Glycosyltransferase</keyword>
<keyword evidence="17" id="KW-1185">Reference proteome</keyword>
<evidence type="ECO:0000256" key="7">
    <source>
        <dbReference type="ARBA" id="ARBA00022692"/>
    </source>
</evidence>
<comment type="function">
    <text evidence="1">Arabinosyl transferase responsible for the polymerization of arabinose into the arabinan of arabinogalactan.</text>
</comment>
<dbReference type="GO" id="GO:0071766">
    <property type="term" value="P:Actinobacterium-type cell wall biogenesis"/>
    <property type="evidence" value="ECO:0007669"/>
    <property type="project" value="InterPro"/>
</dbReference>
<evidence type="ECO:0000259" key="13">
    <source>
        <dbReference type="Pfam" id="PF04602"/>
    </source>
</evidence>
<reference evidence="16 17" key="1">
    <citation type="submission" date="2011-11" db="EMBL/GenBank/DDBJ databases">
        <title>Whole genome shotgun sequence of Gordonia araii NBRC 100433.</title>
        <authorList>
            <person name="Yoshida Y."/>
            <person name="Hosoyama A."/>
            <person name="Tsuchikane K."/>
            <person name="Katsumata H."/>
            <person name="Yamazaki S."/>
            <person name="Fujita N."/>
        </authorList>
    </citation>
    <scope>NUCLEOTIDE SEQUENCE [LARGE SCALE GENOMIC DNA]</scope>
    <source>
        <strain evidence="16 17">NBRC 100433</strain>
    </source>
</reference>
<proteinExistence type="inferred from homology"/>
<evidence type="ECO:0000313" key="16">
    <source>
        <dbReference type="EMBL" id="GAB09827.1"/>
    </source>
</evidence>
<keyword evidence="9 12" id="KW-0472">Membrane</keyword>
<dbReference type="Pfam" id="PF04602">
    <property type="entry name" value="Arabinose_trans"/>
    <property type="match status" value="1"/>
</dbReference>
<evidence type="ECO:0000256" key="1">
    <source>
        <dbReference type="ARBA" id="ARBA00003001"/>
    </source>
</evidence>
<dbReference type="Pfam" id="PF14896">
    <property type="entry name" value="Arabino_trans_C"/>
    <property type="match status" value="1"/>
</dbReference>
<accession>G7H1V2</accession>
<keyword evidence="7 12" id="KW-0812">Transmembrane</keyword>
<gene>
    <name evidence="16" type="ORF">GOARA_048_00290</name>
</gene>
<feature type="transmembrane region" description="Helical" evidence="12">
    <location>
        <begin position="406"/>
        <end position="434"/>
    </location>
</feature>
<dbReference type="Proteomes" id="UP000035088">
    <property type="component" value="Unassembled WGS sequence"/>
</dbReference>
<keyword evidence="10" id="KW-0961">Cell wall biogenesis/degradation</keyword>
<feature type="transmembrane region" description="Helical" evidence="12">
    <location>
        <begin position="353"/>
        <end position="371"/>
    </location>
</feature>
<evidence type="ECO:0000256" key="4">
    <source>
        <dbReference type="ARBA" id="ARBA00022475"/>
    </source>
</evidence>
<feature type="transmembrane region" description="Helical" evidence="12">
    <location>
        <begin position="210"/>
        <end position="233"/>
    </location>
</feature>
<dbReference type="Pfam" id="PF17689">
    <property type="entry name" value="Arabino_trans_N"/>
    <property type="match status" value="1"/>
</dbReference>
<dbReference type="Gene3D" id="2.60.120.610">
    <property type="entry name" value="arabinofuranosyltransferase like domain"/>
    <property type="match status" value="1"/>
</dbReference>
<dbReference type="InterPro" id="IPR042486">
    <property type="entry name" value="Arabino_trans_C_2"/>
</dbReference>
<evidence type="ECO:0000256" key="11">
    <source>
        <dbReference type="SAM" id="MobiDB-lite"/>
    </source>
</evidence>
<comment type="subcellular location">
    <subcellularLocation>
        <location evidence="2">Cell membrane</location>
        <topology evidence="2">Multi-pass membrane protein</topology>
    </subcellularLocation>
</comment>
<feature type="transmembrane region" description="Helical" evidence="12">
    <location>
        <begin position="564"/>
        <end position="582"/>
    </location>
</feature>
<evidence type="ECO:0000256" key="8">
    <source>
        <dbReference type="ARBA" id="ARBA00022989"/>
    </source>
</evidence>
<dbReference type="InterPro" id="IPR027451">
    <property type="entry name" value="EmbABC_dom1"/>
</dbReference>
<feature type="compositionally biased region" description="Polar residues" evidence="11">
    <location>
        <begin position="823"/>
        <end position="832"/>
    </location>
</feature>